<evidence type="ECO:0000256" key="2">
    <source>
        <dbReference type="ARBA" id="ARBA00022801"/>
    </source>
</evidence>
<dbReference type="GO" id="GO:0016787">
    <property type="term" value="F:hydrolase activity"/>
    <property type="evidence" value="ECO:0007669"/>
    <property type="project" value="UniProtKB-KW"/>
</dbReference>
<sequence length="274" mass="30811">MALAIFDLDETLVAGDSCSLFCQFMLAEGLVGSEFVERDQQMMALYNAEKLVLDDYISFFIKPLSQLSIAAIDEMMPRFVEQYIAPRIYSEAHQILEIQAALGNRLLIISATAEFIVSAVARYLGVTDVLAIRLASEQGFYTGKIEGVPTFRNGKVTRLRSWLVEQGETLAGGQFYSDSINDLALLEQVDYPTATNPDGQLLQIAKQRNWPVLNWFALNSPAHNLPAINRLTAQHETNPLQLNKPFNKPFNKQRNDSFNEESVQHLTLQEITHV</sequence>
<dbReference type="EMBL" id="FTOE01000011">
    <property type="protein sequence ID" value="SIT01902.1"/>
    <property type="molecule type" value="Genomic_DNA"/>
</dbReference>
<dbReference type="InterPro" id="IPR006385">
    <property type="entry name" value="HAD_hydro_SerB1"/>
</dbReference>
<reference evidence="5" key="1">
    <citation type="submission" date="2017-01" db="EMBL/GenBank/DDBJ databases">
        <authorList>
            <person name="Varghese N."/>
            <person name="Submissions S."/>
        </authorList>
    </citation>
    <scope>NUCLEOTIDE SEQUENCE [LARGE SCALE GENOMIC DNA]</scope>
    <source>
        <strain evidence="5">DSM 22306</strain>
    </source>
</reference>
<dbReference type="Gene3D" id="3.40.50.1000">
    <property type="entry name" value="HAD superfamily/HAD-like"/>
    <property type="match status" value="1"/>
</dbReference>
<dbReference type="STRING" id="619304.SAMN05421760_11140"/>
<dbReference type="OrthoDB" id="9784466at2"/>
<dbReference type="Pfam" id="PF12710">
    <property type="entry name" value="HAD"/>
    <property type="match status" value="1"/>
</dbReference>
<dbReference type="Gene3D" id="1.20.1440.100">
    <property type="entry name" value="SG protein - dephosphorylation function"/>
    <property type="match status" value="1"/>
</dbReference>
<keyword evidence="2 4" id="KW-0378">Hydrolase</keyword>
<dbReference type="PANTHER" id="PTHR43344">
    <property type="entry name" value="PHOSPHOSERINE PHOSPHATASE"/>
    <property type="match status" value="1"/>
</dbReference>
<proteinExistence type="predicted"/>
<organism evidence="4 5">
    <name type="scientific">Neptunomonas antarctica</name>
    <dbReference type="NCBI Taxonomy" id="619304"/>
    <lineage>
        <taxon>Bacteria</taxon>
        <taxon>Pseudomonadati</taxon>
        <taxon>Pseudomonadota</taxon>
        <taxon>Gammaproteobacteria</taxon>
        <taxon>Oceanospirillales</taxon>
        <taxon>Oceanospirillaceae</taxon>
        <taxon>Neptunomonas</taxon>
    </lineage>
</organism>
<gene>
    <name evidence="4" type="ORF">SAMN05421760_11140</name>
</gene>
<name>A0A1N7NUD1_9GAMM</name>
<dbReference type="InterPro" id="IPR050582">
    <property type="entry name" value="HAD-like_SerB"/>
</dbReference>
<dbReference type="InterPro" id="IPR036412">
    <property type="entry name" value="HAD-like_sf"/>
</dbReference>
<dbReference type="GO" id="GO:0046872">
    <property type="term" value="F:metal ion binding"/>
    <property type="evidence" value="ECO:0007669"/>
    <property type="project" value="UniProtKB-KW"/>
</dbReference>
<dbReference type="RefSeq" id="WP_054343521.1">
    <property type="nucleotide sequence ID" value="NZ_FTOE01000011.1"/>
</dbReference>
<evidence type="ECO:0000313" key="4">
    <source>
        <dbReference type="EMBL" id="SIT01902.1"/>
    </source>
</evidence>
<dbReference type="InterPro" id="IPR023214">
    <property type="entry name" value="HAD_sf"/>
</dbReference>
<dbReference type="SUPFAM" id="SSF56784">
    <property type="entry name" value="HAD-like"/>
    <property type="match status" value="1"/>
</dbReference>
<dbReference type="AlphaFoldDB" id="A0A1N7NUD1"/>
<accession>A0A1N7NUD1</accession>
<dbReference type="PANTHER" id="PTHR43344:SF13">
    <property type="entry name" value="PHOSPHATASE RV3661-RELATED"/>
    <property type="match status" value="1"/>
</dbReference>
<keyword evidence="1" id="KW-0479">Metal-binding</keyword>
<dbReference type="Proteomes" id="UP000185999">
    <property type="component" value="Unassembled WGS sequence"/>
</dbReference>
<evidence type="ECO:0000313" key="5">
    <source>
        <dbReference type="Proteomes" id="UP000185999"/>
    </source>
</evidence>
<dbReference type="NCBIfam" id="TIGR01490">
    <property type="entry name" value="HAD-SF-IB-hyp1"/>
    <property type="match status" value="1"/>
</dbReference>
<evidence type="ECO:0000256" key="1">
    <source>
        <dbReference type="ARBA" id="ARBA00022723"/>
    </source>
</evidence>
<dbReference type="CDD" id="cd02612">
    <property type="entry name" value="HAD_PGPPase"/>
    <property type="match status" value="1"/>
</dbReference>
<evidence type="ECO:0000256" key="3">
    <source>
        <dbReference type="ARBA" id="ARBA00022842"/>
    </source>
</evidence>
<keyword evidence="3" id="KW-0460">Magnesium</keyword>
<protein>
    <submittedName>
        <fullName evidence="4">HAD-superfamily subfamily IB hydrolase, TIGR01490</fullName>
    </submittedName>
</protein>
<keyword evidence="5" id="KW-1185">Reference proteome</keyword>
<dbReference type="NCBIfam" id="TIGR01488">
    <property type="entry name" value="HAD-SF-IB"/>
    <property type="match status" value="1"/>
</dbReference>